<comment type="subcellular location">
    <subcellularLocation>
        <location evidence="4">Nucleus</location>
    </subcellularLocation>
</comment>
<evidence type="ECO:0000313" key="7">
    <source>
        <dbReference type="Proteomes" id="UP001439008"/>
    </source>
</evidence>
<dbReference type="SMART" id="SM01159">
    <property type="entry name" value="DUF1744"/>
    <property type="match status" value="1"/>
</dbReference>
<reference evidence="6 7" key="1">
    <citation type="journal article" date="2024" name="BMC Biol.">
        <title>Comparative genomics of Ascetosporea gives new insight into the evolutionary basis for animal parasitism in Rhizaria.</title>
        <authorList>
            <person name="Hiltunen Thoren M."/>
            <person name="Onut-Brannstrom I."/>
            <person name="Alfjorden A."/>
            <person name="Peckova H."/>
            <person name="Swords F."/>
            <person name="Hooper C."/>
            <person name="Holzer A.S."/>
            <person name="Bass D."/>
            <person name="Burki F."/>
        </authorList>
    </citation>
    <scope>NUCLEOTIDE SEQUENCE [LARGE SCALE GENOMIC DNA]</scope>
    <source>
        <strain evidence="6">20-A016</strain>
    </source>
</reference>
<gene>
    <name evidence="6" type="ORF">MHBO_001142</name>
</gene>
<comment type="catalytic activity">
    <reaction evidence="4">
        <text>DNA(n) + a 2'-deoxyribonucleoside 5'-triphosphate = DNA(n+1) + diphosphate</text>
        <dbReference type="Rhea" id="RHEA:22508"/>
        <dbReference type="Rhea" id="RHEA-COMP:17339"/>
        <dbReference type="Rhea" id="RHEA-COMP:17340"/>
        <dbReference type="ChEBI" id="CHEBI:33019"/>
        <dbReference type="ChEBI" id="CHEBI:61560"/>
        <dbReference type="ChEBI" id="CHEBI:173112"/>
        <dbReference type="EC" id="2.7.7.7"/>
    </reaction>
</comment>
<comment type="cofactor">
    <cofactor evidence="4">
        <name>[4Fe-4S] cluster</name>
        <dbReference type="ChEBI" id="CHEBI:49883"/>
    </cofactor>
</comment>
<dbReference type="InterPro" id="IPR043502">
    <property type="entry name" value="DNA/RNA_pol_sf"/>
</dbReference>
<dbReference type="SUPFAM" id="SSF56672">
    <property type="entry name" value="DNA/RNA polymerases"/>
    <property type="match status" value="1"/>
</dbReference>
<feature type="non-terminal residue" evidence="6">
    <location>
        <position position="1"/>
    </location>
</feature>
<dbReference type="Gene3D" id="3.90.1600.10">
    <property type="entry name" value="Palm domain of DNA polymerase"/>
    <property type="match status" value="1"/>
</dbReference>
<sequence>GDKNGNKERELKKLLEMSTVFDSMQLAHKCILNSFYGYVMRKSSRWYSMPMAAITTQIGAEIIKGAREFLENFSRPLELDTDGVWCCLPSLFPTDFEFCDKNGVKKRFSFLCSVLNLLTHEKFENRFYQKLVKTSETAKYETKTECSIFFEADGPYRCMMLPASPEEGKTLKKRYAVFNRNNTLAELKGFELKRRGELKIVKIYQTEVFYRFLNGQNLSQIYSSAAQISNYWLDVIFGKGKGLRDEDIFDLFAESKNMSRNIEDYEKTKSTSITCAKRIGEFLGDKMIQGEGLSLKFVISRFPEKMSVSERVIPVTIFQVDDVETKKRFLKKWCKQSSMQSFDVRDIIDWEYYKERLGVCIRKIVTLPAAIQNIENPVKRLPHPDWLKKLKFNNFNQPKIKEFFIDNLNNNQNETEFEIKNIKNRSPKINKDEMSKILKEKLEKIINRKIEQKTKILIENASFDEDFPNWLKMAKLKWSKVKTKNIKPKTMNQFVKNANLKFGKSNLKIVQILKFNNSKQYLIWASTNNNLFKFYIFAPNRFLVNFYSNRKNLVNFENSQFLFKKSKKTLPQSKKLFDLYEVTPKIDSDFKDDLKFADWLNLKVSPFVEGVYEAFVPTIFKVVTKLTNNVKFVNFEEKNSKKSAKNLDDFEALSKVEKFRSKDLAKVVFVYHSRLNARGFFAVFVRDKDLLKGLVIFVNSGDNVEIEQINVGKLVDRISRKQNFKDFGKLDSKIEKKSSKNFEEATKMTEKRILIELKEHKNFFVLFQTQISFEHLFPAIKFSAPCVSVPFNKVDCKYPAFRWVRFLVTTAVNRFKTQREWWLNQSKMANYCRIPIGNLLSGDLINILDIFYARELEKNGICSWFSRTKEPDFGGYEEDEFFVKENDSKFYSSPGLYRTYCIEFRISILSVCAILFSEEIEKTEMDQTLTRKVTKMNKSKNLLKKFRSTNFLSGETGNSSKAVKVLVKMVEHLWHDAAEEEDENADLLLGNVNRWLRCRSSLAYDPYNHNYVKLTMERYLRELVKNLRKIGSEIIFLSFEKLILDTRKTDFSAASVYENFVLKSLMATKMFSILSLTKLKIWKTFLFLDSNNFAGIEEIGYNSQKIDPKLAKNSQNSKNQNNVKNYEIESNWNICEYLPTEAEKCFQTVLSIFIFEPFEKFEKTKFQNKNEILSFCKELVNTKITRYLFDILPELQRSILNTVEEADKNFFRKQSSSAINSAYNP</sequence>
<dbReference type="Pfam" id="PF00136">
    <property type="entry name" value="DNA_pol_B"/>
    <property type="match status" value="1"/>
</dbReference>
<keyword evidence="4" id="KW-0479">Metal-binding</keyword>
<keyword evidence="4" id="KW-0235">DNA replication</keyword>
<protein>
    <recommendedName>
        <fullName evidence="4">DNA polymerase epsilon catalytic subunit</fullName>
        <ecNumber evidence="4">2.7.7.7</ecNumber>
    </recommendedName>
</protein>
<evidence type="ECO:0000313" key="6">
    <source>
        <dbReference type="EMBL" id="MES1919285.1"/>
    </source>
</evidence>
<keyword evidence="2 4" id="KW-0548">Nucleotidyltransferase</keyword>
<feature type="domain" description="DNA polymerase epsilon catalytic subunit A C-terminal" evidence="5">
    <location>
        <begin position="726"/>
        <end position="1096"/>
    </location>
</feature>
<dbReference type="Proteomes" id="UP001439008">
    <property type="component" value="Unassembled WGS sequence"/>
</dbReference>
<dbReference type="InterPro" id="IPR055191">
    <property type="entry name" value="POL2_thumb"/>
</dbReference>
<dbReference type="Pfam" id="PF22634">
    <property type="entry name" value="POL2_thumb"/>
    <property type="match status" value="1"/>
</dbReference>
<evidence type="ECO:0000256" key="1">
    <source>
        <dbReference type="ARBA" id="ARBA00022679"/>
    </source>
</evidence>
<keyword evidence="4" id="KW-0411">Iron-sulfur</keyword>
<keyword evidence="4" id="KW-0539">Nucleus</keyword>
<dbReference type="InterPro" id="IPR013697">
    <property type="entry name" value="DNA_pol_e_suA_C"/>
</dbReference>
<dbReference type="EMBL" id="JBDODL010000246">
    <property type="protein sequence ID" value="MES1919285.1"/>
    <property type="molecule type" value="Genomic_DNA"/>
</dbReference>
<evidence type="ECO:0000256" key="4">
    <source>
        <dbReference type="RuleBase" id="RU365029"/>
    </source>
</evidence>
<organism evidence="6 7">
    <name type="scientific">Bonamia ostreae</name>
    <dbReference type="NCBI Taxonomy" id="126728"/>
    <lineage>
        <taxon>Eukaryota</taxon>
        <taxon>Sar</taxon>
        <taxon>Rhizaria</taxon>
        <taxon>Endomyxa</taxon>
        <taxon>Ascetosporea</taxon>
        <taxon>Haplosporida</taxon>
        <taxon>Bonamia</taxon>
    </lineage>
</organism>
<keyword evidence="4" id="KW-0004">4Fe-4S</keyword>
<comment type="function">
    <text evidence="4">DNA polymerase II participates in chromosomal DNA replication.</text>
</comment>
<dbReference type="EC" id="2.7.7.7" evidence="4"/>
<dbReference type="InterPro" id="IPR006134">
    <property type="entry name" value="DNA-dir_DNA_pol_B_multi_dom"/>
</dbReference>
<keyword evidence="1 4" id="KW-0808">Transferase</keyword>
<evidence type="ECO:0000256" key="3">
    <source>
        <dbReference type="ARBA" id="ARBA00022932"/>
    </source>
</evidence>
<dbReference type="InterPro" id="IPR029703">
    <property type="entry name" value="POL2"/>
</dbReference>
<dbReference type="InterPro" id="IPR042087">
    <property type="entry name" value="DNA_pol_B_thumb"/>
</dbReference>
<dbReference type="InterPro" id="IPR023211">
    <property type="entry name" value="DNA_pol_palm_dom_sf"/>
</dbReference>
<keyword evidence="4" id="KW-0408">Iron</keyword>
<evidence type="ECO:0000259" key="5">
    <source>
        <dbReference type="SMART" id="SM01159"/>
    </source>
</evidence>
<evidence type="ECO:0000256" key="2">
    <source>
        <dbReference type="ARBA" id="ARBA00022695"/>
    </source>
</evidence>
<keyword evidence="7" id="KW-1185">Reference proteome</keyword>
<keyword evidence="4" id="KW-0862">Zinc</keyword>
<dbReference type="Gene3D" id="1.10.132.60">
    <property type="entry name" value="DNA polymerase family B, C-terminal domain"/>
    <property type="match status" value="1"/>
</dbReference>
<proteinExistence type="inferred from homology"/>
<name>A0ABV2AHY9_9EUKA</name>
<comment type="caution">
    <text evidence="6">The sequence shown here is derived from an EMBL/GenBank/DDBJ whole genome shotgun (WGS) entry which is preliminary data.</text>
</comment>
<keyword evidence="4" id="KW-0238">DNA-binding</keyword>
<dbReference type="PANTHER" id="PTHR10670:SF0">
    <property type="entry name" value="DNA POLYMERASE EPSILON CATALYTIC SUBUNIT A"/>
    <property type="match status" value="1"/>
</dbReference>
<dbReference type="PANTHER" id="PTHR10670">
    <property type="entry name" value="DNA POLYMERASE EPSILON CATALYTIC SUBUNIT A"/>
    <property type="match status" value="1"/>
</dbReference>
<accession>A0ABV2AHY9</accession>
<keyword evidence="3 4" id="KW-0239">DNA-directed DNA polymerase</keyword>
<keyword evidence="4" id="KW-0863">Zinc-finger</keyword>
<dbReference type="Pfam" id="PF08490">
    <property type="entry name" value="DUF1744"/>
    <property type="match status" value="1"/>
</dbReference>
<comment type="similarity">
    <text evidence="4">Belongs to the DNA polymerase type-B family.</text>
</comment>
<feature type="non-terminal residue" evidence="6">
    <location>
        <position position="1225"/>
    </location>
</feature>